<evidence type="ECO:0000313" key="2">
    <source>
        <dbReference type="EMBL" id="TXG68883.1"/>
    </source>
</evidence>
<feature type="compositionally biased region" description="Basic and acidic residues" evidence="1">
    <location>
        <begin position="18"/>
        <end position="29"/>
    </location>
</feature>
<name>A0A5C7II16_9ROSI</name>
<keyword evidence="3" id="KW-1185">Reference proteome</keyword>
<dbReference type="AlphaFoldDB" id="A0A5C7II16"/>
<organism evidence="2 3">
    <name type="scientific">Acer yangbiense</name>
    <dbReference type="NCBI Taxonomy" id="1000413"/>
    <lineage>
        <taxon>Eukaryota</taxon>
        <taxon>Viridiplantae</taxon>
        <taxon>Streptophyta</taxon>
        <taxon>Embryophyta</taxon>
        <taxon>Tracheophyta</taxon>
        <taxon>Spermatophyta</taxon>
        <taxon>Magnoliopsida</taxon>
        <taxon>eudicotyledons</taxon>
        <taxon>Gunneridae</taxon>
        <taxon>Pentapetalae</taxon>
        <taxon>rosids</taxon>
        <taxon>malvids</taxon>
        <taxon>Sapindales</taxon>
        <taxon>Sapindaceae</taxon>
        <taxon>Hippocastanoideae</taxon>
        <taxon>Acereae</taxon>
        <taxon>Acer</taxon>
    </lineage>
</organism>
<gene>
    <name evidence="2" type="ORF">EZV62_003818</name>
</gene>
<reference evidence="3" key="1">
    <citation type="journal article" date="2019" name="Gigascience">
        <title>De novo genome assembly of the endangered Acer yangbiense, a plant species with extremely small populations endemic to Yunnan Province, China.</title>
        <authorList>
            <person name="Yang J."/>
            <person name="Wariss H.M."/>
            <person name="Tao L."/>
            <person name="Zhang R."/>
            <person name="Yun Q."/>
            <person name="Hollingsworth P."/>
            <person name="Dao Z."/>
            <person name="Luo G."/>
            <person name="Guo H."/>
            <person name="Ma Y."/>
            <person name="Sun W."/>
        </authorList>
    </citation>
    <scope>NUCLEOTIDE SEQUENCE [LARGE SCALE GENOMIC DNA]</scope>
    <source>
        <strain evidence="3">cv. Malutang</strain>
    </source>
</reference>
<feature type="region of interest" description="Disordered" evidence="1">
    <location>
        <begin position="1"/>
        <end position="54"/>
    </location>
</feature>
<accession>A0A5C7II16</accession>
<evidence type="ECO:0000256" key="1">
    <source>
        <dbReference type="SAM" id="MobiDB-lite"/>
    </source>
</evidence>
<dbReference type="Proteomes" id="UP000323000">
    <property type="component" value="Chromosome 2"/>
</dbReference>
<sequence length="111" mass="12843">MSWPSGSLPAIPPLFSDDNPHQQRQESSHIRQQNAGKETVGLDSGCSSSQMKNRKLRSNVWEHFHKYKDKDGTTGPDVIFVTRTLMVRARRELHTSEIISKLPKKEKWSWR</sequence>
<protein>
    <submittedName>
        <fullName evidence="2">Uncharacterized protein</fullName>
    </submittedName>
</protein>
<comment type="caution">
    <text evidence="2">The sequence shown here is derived from an EMBL/GenBank/DDBJ whole genome shotgun (WGS) entry which is preliminary data.</text>
</comment>
<evidence type="ECO:0000313" key="3">
    <source>
        <dbReference type="Proteomes" id="UP000323000"/>
    </source>
</evidence>
<proteinExistence type="predicted"/>
<dbReference type="EMBL" id="VAHF01000002">
    <property type="protein sequence ID" value="TXG68883.1"/>
    <property type="molecule type" value="Genomic_DNA"/>
</dbReference>